<feature type="chain" id="PRO_5046375820" evidence="1">
    <location>
        <begin position="27"/>
        <end position="394"/>
    </location>
</feature>
<keyword evidence="3" id="KW-1185">Reference proteome</keyword>
<comment type="caution">
    <text evidence="2">The sequence shown here is derived from an EMBL/GenBank/DDBJ whole genome shotgun (WGS) entry which is preliminary data.</text>
</comment>
<accession>A0ABP8UP80</accession>
<reference evidence="3" key="1">
    <citation type="journal article" date="2019" name="Int. J. Syst. Evol. Microbiol.">
        <title>The Global Catalogue of Microorganisms (GCM) 10K type strain sequencing project: providing services to taxonomists for standard genome sequencing and annotation.</title>
        <authorList>
            <consortium name="The Broad Institute Genomics Platform"/>
            <consortium name="The Broad Institute Genome Sequencing Center for Infectious Disease"/>
            <person name="Wu L."/>
            <person name="Ma J."/>
        </authorList>
    </citation>
    <scope>NUCLEOTIDE SEQUENCE [LARGE SCALE GENOMIC DNA]</scope>
    <source>
        <strain evidence="3">JCM 17939</strain>
    </source>
</reference>
<keyword evidence="1" id="KW-0732">Signal</keyword>
<dbReference type="InterPro" id="IPR036278">
    <property type="entry name" value="Sialidase_sf"/>
</dbReference>
<gene>
    <name evidence="2" type="ORF">GCM10023196_080460</name>
</gene>
<sequence>MTPMDKRIPVYAAAALLLGGAGAAVAAAGSDGQRAVGAGNAARAATATPLRTDTGLYPRVVRLAHSGSANGRVIASVVTFSGNAGIGSVYESDDAGKTFRQIGSIADPSGSGGKGTCCGTLYELPKKVGANQAGTLLWAAAFGKNVKPNRRMTIRLWRSLDHGRTWSYLSTVVKAKTTGGLWEPELTVSSDGRLAAFYSDETDPRHSQKIVRVRSSDGRKWSAPTNTVSLAAKAERPGMPVVRRLPNGHYAMSYELCGSRKCEVRLRTSANGWSWGTATALGTRPAVGGRHFAHAPTIAPRPDGSLLLVGQMLVDASGKAAPGNGRTLFVGTKGGTGTWRAATAPVAVPDARDEYCPNYSSALLPAATGTSVLEIATDYAGKVCRPSFATATTG</sequence>
<dbReference type="Gene3D" id="2.120.10.10">
    <property type="match status" value="1"/>
</dbReference>
<evidence type="ECO:0000313" key="2">
    <source>
        <dbReference type="EMBL" id="GAA4635347.1"/>
    </source>
</evidence>
<dbReference type="PANTHER" id="PTHR38792">
    <property type="entry name" value="BNR/ASP-BOX REPEAT DOMAIN PROTEIN (AFU_ORTHOLOGUE AFUA_7G06430)-RELATED"/>
    <property type="match status" value="1"/>
</dbReference>
<evidence type="ECO:0000256" key="1">
    <source>
        <dbReference type="SAM" id="SignalP"/>
    </source>
</evidence>
<organism evidence="2 3">
    <name type="scientific">Actinoallomurus vinaceus</name>
    <dbReference type="NCBI Taxonomy" id="1080074"/>
    <lineage>
        <taxon>Bacteria</taxon>
        <taxon>Bacillati</taxon>
        <taxon>Actinomycetota</taxon>
        <taxon>Actinomycetes</taxon>
        <taxon>Streptosporangiales</taxon>
        <taxon>Thermomonosporaceae</taxon>
        <taxon>Actinoallomurus</taxon>
    </lineage>
</organism>
<protein>
    <submittedName>
        <fullName evidence="2">Sialidase family protein</fullName>
    </submittedName>
</protein>
<dbReference type="EMBL" id="BAABHK010000015">
    <property type="protein sequence ID" value="GAA4635347.1"/>
    <property type="molecule type" value="Genomic_DNA"/>
</dbReference>
<dbReference type="PANTHER" id="PTHR38792:SF3">
    <property type="entry name" value="BNR_ASP-BOX REPEAT DOMAIN PROTEIN (AFU_ORTHOLOGUE AFUA_7G06430)-RELATED"/>
    <property type="match status" value="1"/>
</dbReference>
<dbReference type="SUPFAM" id="SSF50939">
    <property type="entry name" value="Sialidases"/>
    <property type="match status" value="1"/>
</dbReference>
<name>A0ABP8UP80_9ACTN</name>
<dbReference type="CDD" id="cd15482">
    <property type="entry name" value="Sialidase_non-viral"/>
    <property type="match status" value="1"/>
</dbReference>
<proteinExistence type="predicted"/>
<evidence type="ECO:0000313" key="3">
    <source>
        <dbReference type="Proteomes" id="UP001501442"/>
    </source>
</evidence>
<dbReference type="Proteomes" id="UP001501442">
    <property type="component" value="Unassembled WGS sequence"/>
</dbReference>
<feature type="signal peptide" evidence="1">
    <location>
        <begin position="1"/>
        <end position="26"/>
    </location>
</feature>